<dbReference type="GO" id="GO:0003755">
    <property type="term" value="F:peptidyl-prolyl cis-trans isomerase activity"/>
    <property type="evidence" value="ECO:0007669"/>
    <property type="project" value="InterPro"/>
</dbReference>
<feature type="domain" description="PPIase cyclophilin-type" evidence="1">
    <location>
        <begin position="143"/>
        <end position="301"/>
    </location>
</feature>
<dbReference type="PANTHER" id="PTHR11071:SF561">
    <property type="entry name" value="PEPTIDYL-PROLYL CIS-TRANS ISOMERASE D-RELATED"/>
    <property type="match status" value="1"/>
</dbReference>
<comment type="caution">
    <text evidence="2">The sequence shown here is derived from an EMBL/GenBank/DDBJ whole genome shotgun (WGS) entry which is preliminary data.</text>
</comment>
<reference evidence="2" key="1">
    <citation type="submission" date="2021-02" db="EMBL/GenBank/DDBJ databases">
        <authorList>
            <person name="Nowell W R."/>
        </authorList>
    </citation>
    <scope>NUCLEOTIDE SEQUENCE</scope>
</reference>
<dbReference type="Proteomes" id="UP000663868">
    <property type="component" value="Unassembled WGS sequence"/>
</dbReference>
<dbReference type="SUPFAM" id="SSF50891">
    <property type="entry name" value="Cyclophilin-like"/>
    <property type="match status" value="1"/>
</dbReference>
<dbReference type="PRINTS" id="PR00153">
    <property type="entry name" value="CSAPPISMRASE"/>
</dbReference>
<dbReference type="GO" id="GO:0005737">
    <property type="term" value="C:cytoplasm"/>
    <property type="evidence" value="ECO:0007669"/>
    <property type="project" value="TreeGrafter"/>
</dbReference>
<organism evidence="2 4">
    <name type="scientific">Adineta steineri</name>
    <dbReference type="NCBI Taxonomy" id="433720"/>
    <lineage>
        <taxon>Eukaryota</taxon>
        <taxon>Metazoa</taxon>
        <taxon>Spiralia</taxon>
        <taxon>Gnathifera</taxon>
        <taxon>Rotifera</taxon>
        <taxon>Eurotatoria</taxon>
        <taxon>Bdelloidea</taxon>
        <taxon>Adinetida</taxon>
        <taxon>Adinetidae</taxon>
        <taxon>Adineta</taxon>
    </lineage>
</organism>
<accession>A0A814P1D3</accession>
<dbReference type="Gene3D" id="2.40.100.10">
    <property type="entry name" value="Cyclophilin-like"/>
    <property type="match status" value="1"/>
</dbReference>
<dbReference type="PANTHER" id="PTHR11071">
    <property type="entry name" value="PEPTIDYL-PROLYL CIS-TRANS ISOMERASE"/>
    <property type="match status" value="1"/>
</dbReference>
<dbReference type="PROSITE" id="PS50072">
    <property type="entry name" value="CSA_PPIASE_2"/>
    <property type="match status" value="1"/>
</dbReference>
<dbReference type="EMBL" id="CAJNOE010000261">
    <property type="protein sequence ID" value="CAF1099893.1"/>
    <property type="molecule type" value="Genomic_DNA"/>
</dbReference>
<gene>
    <name evidence="2" type="ORF">IZO911_LOCUS22984</name>
    <name evidence="3" type="ORF">KXQ929_LOCUS5679</name>
</gene>
<proteinExistence type="predicted"/>
<dbReference type="InterPro" id="IPR002130">
    <property type="entry name" value="Cyclophilin-type_PPIase_dom"/>
</dbReference>
<dbReference type="EMBL" id="CAJOBB010000211">
    <property type="protein sequence ID" value="CAF3611820.1"/>
    <property type="molecule type" value="Genomic_DNA"/>
</dbReference>
<sequence>MALPSFNIVIYGLINSDEYQSAKHCLEDLKRAHSKQISHSELCPLLEYDWNSFLRTKRAELRDETWAYKDNCMVFIDKKLLGNAETFLNWAKNTFDHADFRANDLFGVFSNEEYKQRFDSSDGKNKFCFMDFHLENRETSETTEIGRLVFELFNDQVPETCENFRALCTGEKGHSTTSGTVLHYKDSIIHRIVPNGWIQGGDIRGGRGNGGESIYGETFHDEAFVVQHNQRGILGMANKGYRHSNGSQFYITLSDACQWMSKRFVAFGRVVEGFDTLDKLERMETLNQRPIKAIKIVNCGIFELDEE</sequence>
<dbReference type="Proteomes" id="UP000663860">
    <property type="component" value="Unassembled WGS sequence"/>
</dbReference>
<evidence type="ECO:0000259" key="1">
    <source>
        <dbReference type="PROSITE" id="PS50072"/>
    </source>
</evidence>
<evidence type="ECO:0000313" key="3">
    <source>
        <dbReference type="EMBL" id="CAF3611820.1"/>
    </source>
</evidence>
<evidence type="ECO:0000313" key="4">
    <source>
        <dbReference type="Proteomes" id="UP000663860"/>
    </source>
</evidence>
<dbReference type="Pfam" id="PF00160">
    <property type="entry name" value="Pro_isomerase"/>
    <property type="match status" value="1"/>
</dbReference>
<dbReference type="FunFam" id="2.40.100.10:FF:000048">
    <property type="entry name" value="Peptidyl-prolyl cis-trans isomerase"/>
    <property type="match status" value="1"/>
</dbReference>
<dbReference type="AlphaFoldDB" id="A0A814P1D3"/>
<protein>
    <recommendedName>
        <fullName evidence="1">PPIase cyclophilin-type domain-containing protein</fullName>
    </recommendedName>
</protein>
<dbReference type="InterPro" id="IPR029000">
    <property type="entry name" value="Cyclophilin-like_dom_sf"/>
</dbReference>
<evidence type="ECO:0000313" key="2">
    <source>
        <dbReference type="EMBL" id="CAF1099893.1"/>
    </source>
</evidence>
<name>A0A814P1D3_9BILA</name>